<dbReference type="AlphaFoldDB" id="A0A139HN20"/>
<sequence length="994" mass="108615">MSICNGTFWPLQQTEPYASSSVHSDSQKSGEKSFKSSERPESRSTSLTDPEDVSSKDVLSDKCEAVNLDQSKAEATSVTNQALAVDSSNSPYSSTPVLLRQSGSDRISGCIGPTGALQQRTNSQKVFGVNNSQSRTARSTLISPEISRSARLVAQSSSTRSRLPARATLTGLSNSNKVTRLERSVPVKTRTPAPAIRHARRDMQFNMPGAARPDVSAEMNRASLRISGGSIEKTTKTNAHLRQLLGTVSNHKNLHLNQKTLLDLSSVLDLPAPTNQQEYEMLRMLIGKSQAGTLGEKKNSYSEVKGEAGLADLKPKIGYFSHQSMPDIRMPNTGIRDKSQRTSRLSYSYRGPLDLTYASRDPCHLGLPPGRASFVDSAETRTVSELNRVGPSHDDFLLLETQLVPCGSIASTRESRRRRWSISESRPLAFSYKLASSNNAGGGGPSKAVAPIPTPSLVSVPSVPDLLPAPSRASHVTSPTSSVYRGDSSWRDSKLGLNTDGWSVRTPSVKSTATDYWNNVYSSNPAVHMPAHLSRPSLYAAVAEQPTHENRTTDAIDWAQLGRAPSLVSESGHSNLSLTSSPARQWARHPRVEVQSAQRRDPSSEPQEVTSKAMQRPKPTGGWRRLFTHRPFSRRDDGRNTAHKDQVGDGSIQPSQPGKEEIVIPRELPNPHERPMFDQETMGKDGDLSALQQMLGLRPANLSPASLQDAVIICIDCEAYELDHNKVTEVGVSMFDTRDAPEAIAETSKEELFSKIVSSHYRIEEYGHLRNNRFSKGNPGSFAFGTSTWTGLADIKQTLQNVFEDAAKLSPPLTGLRKIVFVGHAIKNDLEYLRKLNFDINDIPSVVLKLDTQTIAVSKKRQMGLAKLLAALQIVPTHLHNAGNDAAYTLRALLAIAIGEHTDPGSTLRKLEAVTVKPKTTLVRKVEVSSVGTTGHKIPATTLHSRFTASQQNDGVEPSLTESRKRRLASAQIDEAYESDTPKSKNEKPSDFKT</sequence>
<evidence type="ECO:0000256" key="1">
    <source>
        <dbReference type="SAM" id="MobiDB-lite"/>
    </source>
</evidence>
<dbReference type="Gene3D" id="3.30.420.10">
    <property type="entry name" value="Ribonuclease H-like superfamily/Ribonuclease H"/>
    <property type="match status" value="1"/>
</dbReference>
<feature type="region of interest" description="Disordered" evidence="1">
    <location>
        <begin position="568"/>
        <end position="683"/>
    </location>
</feature>
<dbReference type="Proteomes" id="UP000070133">
    <property type="component" value="Unassembled WGS sequence"/>
</dbReference>
<feature type="compositionally biased region" description="Polar residues" evidence="1">
    <location>
        <begin position="604"/>
        <end position="613"/>
    </location>
</feature>
<feature type="compositionally biased region" description="Basic and acidic residues" evidence="1">
    <location>
        <begin position="980"/>
        <end position="994"/>
    </location>
</feature>
<dbReference type="STRING" id="321146.A0A139HN20"/>
<feature type="region of interest" description="Disordered" evidence="1">
    <location>
        <begin position="1"/>
        <end position="58"/>
    </location>
</feature>
<dbReference type="PANTHER" id="PTHR28083">
    <property type="entry name" value="GOOD FOR FULL DBP5 ACTIVITY PROTEIN 2"/>
    <property type="match status" value="1"/>
</dbReference>
<evidence type="ECO:0000259" key="2">
    <source>
        <dbReference type="Pfam" id="PF21762"/>
    </source>
</evidence>
<name>A0A139HN20_9PEZI</name>
<dbReference type="InterPro" id="IPR048519">
    <property type="entry name" value="Gfd2/YDR514C-like_C"/>
</dbReference>
<proteinExistence type="predicted"/>
<feature type="region of interest" description="Disordered" evidence="1">
    <location>
        <begin position="949"/>
        <end position="994"/>
    </location>
</feature>
<feature type="compositionally biased region" description="Basic and acidic residues" evidence="1">
    <location>
        <begin position="25"/>
        <end position="42"/>
    </location>
</feature>
<feature type="domain" description="Gfd2/YDR514C-like C-terminal" evidence="2">
    <location>
        <begin position="711"/>
        <end position="896"/>
    </location>
</feature>
<dbReference type="Pfam" id="PF21762">
    <property type="entry name" value="DEDDh_C"/>
    <property type="match status" value="1"/>
</dbReference>
<keyword evidence="4" id="KW-1185">Reference proteome</keyword>
<protein>
    <recommendedName>
        <fullName evidence="2">Gfd2/YDR514C-like C-terminal domain-containing protein</fullName>
    </recommendedName>
</protein>
<comment type="caution">
    <text evidence="3">The sequence shown here is derived from an EMBL/GenBank/DDBJ whole genome shotgun (WGS) entry which is preliminary data.</text>
</comment>
<gene>
    <name evidence="3" type="ORF">AC578_9319</name>
</gene>
<dbReference type="SUPFAM" id="SSF53098">
    <property type="entry name" value="Ribonuclease H-like"/>
    <property type="match status" value="1"/>
</dbReference>
<evidence type="ECO:0000313" key="3">
    <source>
        <dbReference type="EMBL" id="KXT03901.1"/>
    </source>
</evidence>
<reference evidence="3 4" key="1">
    <citation type="submission" date="2015-07" db="EMBL/GenBank/DDBJ databases">
        <title>Comparative genomics of the Sigatoka disease complex on banana suggests a link between parallel evolutionary changes in Pseudocercospora fijiensis and Pseudocercospora eumusae and increased virulence on the banana host.</title>
        <authorList>
            <person name="Chang T.-C."/>
            <person name="Salvucci A."/>
            <person name="Crous P.W."/>
            <person name="Stergiopoulos I."/>
        </authorList>
    </citation>
    <scope>NUCLEOTIDE SEQUENCE [LARGE SCALE GENOMIC DNA]</scope>
    <source>
        <strain evidence="3 4">CBS 114824</strain>
    </source>
</reference>
<dbReference type="InterPro" id="IPR036397">
    <property type="entry name" value="RNaseH_sf"/>
</dbReference>
<feature type="compositionally biased region" description="Basic and acidic residues" evidence="1">
    <location>
        <begin position="633"/>
        <end position="647"/>
    </location>
</feature>
<organism evidence="3 4">
    <name type="scientific">Pseudocercospora eumusae</name>
    <dbReference type="NCBI Taxonomy" id="321146"/>
    <lineage>
        <taxon>Eukaryota</taxon>
        <taxon>Fungi</taxon>
        <taxon>Dikarya</taxon>
        <taxon>Ascomycota</taxon>
        <taxon>Pezizomycotina</taxon>
        <taxon>Dothideomycetes</taxon>
        <taxon>Dothideomycetidae</taxon>
        <taxon>Mycosphaerellales</taxon>
        <taxon>Mycosphaerellaceae</taxon>
        <taxon>Pseudocercospora</taxon>
    </lineage>
</organism>
<feature type="compositionally biased region" description="Polar residues" evidence="1">
    <location>
        <begin position="568"/>
        <end position="583"/>
    </location>
</feature>
<dbReference type="EMBL" id="LFZN01000025">
    <property type="protein sequence ID" value="KXT03901.1"/>
    <property type="molecule type" value="Genomic_DNA"/>
</dbReference>
<dbReference type="PANTHER" id="PTHR28083:SF1">
    <property type="entry name" value="GOOD FOR FULL DBP5 ACTIVITY PROTEIN 2"/>
    <property type="match status" value="1"/>
</dbReference>
<dbReference type="GO" id="GO:0003676">
    <property type="term" value="F:nucleic acid binding"/>
    <property type="evidence" value="ECO:0007669"/>
    <property type="project" value="InterPro"/>
</dbReference>
<evidence type="ECO:0000313" key="4">
    <source>
        <dbReference type="Proteomes" id="UP000070133"/>
    </source>
</evidence>
<dbReference type="OrthoDB" id="5953249at2759"/>
<feature type="compositionally biased region" description="Basic and acidic residues" evidence="1">
    <location>
        <begin position="658"/>
        <end position="683"/>
    </location>
</feature>
<dbReference type="GO" id="GO:0005634">
    <property type="term" value="C:nucleus"/>
    <property type="evidence" value="ECO:0007669"/>
    <property type="project" value="TreeGrafter"/>
</dbReference>
<accession>A0A139HN20</accession>
<dbReference type="InterPro" id="IPR040151">
    <property type="entry name" value="Gfd2/YDR514C-like"/>
</dbReference>
<feature type="compositionally biased region" description="Polar residues" evidence="1">
    <location>
        <begin position="10"/>
        <end position="24"/>
    </location>
</feature>
<dbReference type="InterPro" id="IPR012337">
    <property type="entry name" value="RNaseH-like_sf"/>
</dbReference>